<reference evidence="2" key="1">
    <citation type="submission" date="2020-12" db="EMBL/GenBank/DDBJ databases">
        <title>Vagococcus allomyrinae sp. nov. and Enterococcus lavae sp. nov., isolated from the larvae of Allomyrina dichotoma.</title>
        <authorList>
            <person name="Lee S.D."/>
        </authorList>
    </citation>
    <scope>NUCLEOTIDE SEQUENCE</scope>
    <source>
        <strain evidence="2">BWB3-3</strain>
    </source>
</reference>
<comment type="similarity">
    <text evidence="1">Belongs to the EutP/PduV family.</text>
</comment>
<evidence type="ECO:0000256" key="1">
    <source>
        <dbReference type="PIRNR" id="PIRNR036409"/>
    </source>
</evidence>
<keyword evidence="1" id="KW-0547">Nucleotide-binding</keyword>
<dbReference type="Gene3D" id="3.40.50.300">
    <property type="entry name" value="P-loop containing nucleotide triphosphate hydrolases"/>
    <property type="match status" value="1"/>
</dbReference>
<dbReference type="PANTHER" id="PTHR40453:SF1">
    <property type="entry name" value="PROTEIN YOEF"/>
    <property type="match status" value="1"/>
</dbReference>
<keyword evidence="3" id="KW-1185">Reference proteome</keyword>
<gene>
    <name evidence="2" type="primary">eutP</name>
    <name evidence="2" type="ORF">I6N95_07475</name>
</gene>
<dbReference type="CDD" id="cd00882">
    <property type="entry name" value="Ras_like_GTPase"/>
    <property type="match status" value="1"/>
</dbReference>
<protein>
    <submittedName>
        <fullName evidence="2">EutP/PduV family microcompartment system protein</fullName>
    </submittedName>
</protein>
<organism evidence="2 3">
    <name type="scientific">Vagococcus allomyrinae</name>
    <dbReference type="NCBI Taxonomy" id="2794353"/>
    <lineage>
        <taxon>Bacteria</taxon>
        <taxon>Bacillati</taxon>
        <taxon>Bacillota</taxon>
        <taxon>Bacilli</taxon>
        <taxon>Lactobacillales</taxon>
        <taxon>Enterococcaceae</taxon>
        <taxon>Vagococcus</taxon>
    </lineage>
</organism>
<dbReference type="NCBIfam" id="TIGR02528">
    <property type="entry name" value="EutP"/>
    <property type="match status" value="1"/>
</dbReference>
<evidence type="ECO:0000313" key="3">
    <source>
        <dbReference type="Proteomes" id="UP000674938"/>
    </source>
</evidence>
<comment type="caution">
    <text evidence="2">The sequence shown here is derived from an EMBL/GenBank/DDBJ whole genome shotgun (WGS) entry which is preliminary data.</text>
</comment>
<proteinExistence type="inferred from homology"/>
<dbReference type="EMBL" id="JAEEGA010000004">
    <property type="protein sequence ID" value="MBP1040841.1"/>
    <property type="molecule type" value="Genomic_DNA"/>
</dbReference>
<name>A0A940SV89_9ENTE</name>
<dbReference type="Pfam" id="PF10662">
    <property type="entry name" value="PduV-EutP"/>
    <property type="match status" value="1"/>
</dbReference>
<evidence type="ECO:0000313" key="2">
    <source>
        <dbReference type="EMBL" id="MBP1040841.1"/>
    </source>
</evidence>
<dbReference type="PIRSF" id="PIRSF036409">
    <property type="entry name" value="EutP_PduV"/>
    <property type="match status" value="1"/>
</dbReference>
<dbReference type="GO" id="GO:0005524">
    <property type="term" value="F:ATP binding"/>
    <property type="evidence" value="ECO:0007669"/>
    <property type="project" value="UniProtKB-UniRule"/>
</dbReference>
<dbReference type="GO" id="GO:0006576">
    <property type="term" value="P:biogenic amine metabolic process"/>
    <property type="evidence" value="ECO:0007669"/>
    <property type="project" value="InterPro"/>
</dbReference>
<dbReference type="AlphaFoldDB" id="A0A940SV89"/>
<sequence length="149" mass="16169">MKKMMLVGAVGTGKTTLTQRLNGTDIVYQKTQAIEHSVDIIDTPGEFTQRRHYYSALQVTSVEVDVIGLLQSVKENFATFPPGFTTMFSKHSIGIVTKIDLATSTDEIAKAITSLKAAGARQIFQVSATTNQGVAELLAFLAEEKEDGE</sequence>
<dbReference type="PANTHER" id="PTHR40453">
    <property type="entry name" value="PROTEIN YOEF"/>
    <property type="match status" value="1"/>
</dbReference>
<dbReference type="Proteomes" id="UP000674938">
    <property type="component" value="Unassembled WGS sequence"/>
</dbReference>
<accession>A0A940SV89</accession>
<dbReference type="InterPro" id="IPR012381">
    <property type="entry name" value="EutP_PduV"/>
</dbReference>
<dbReference type="SUPFAM" id="SSF52540">
    <property type="entry name" value="P-loop containing nucleoside triphosphate hydrolases"/>
    <property type="match status" value="1"/>
</dbReference>
<dbReference type="InterPro" id="IPR027417">
    <property type="entry name" value="P-loop_NTPase"/>
</dbReference>